<dbReference type="Proteomes" id="UP000241447">
    <property type="component" value="Chromosome"/>
</dbReference>
<dbReference type="PANTHER" id="PTHR30462:SF3">
    <property type="entry name" value="INTERMEMBRANE TRANSPORT PROTEIN PQIA"/>
    <property type="match status" value="1"/>
</dbReference>
<comment type="subcellular location">
    <subcellularLocation>
        <location evidence="1">Cell inner membrane</location>
    </subcellularLocation>
</comment>
<evidence type="ECO:0000313" key="8">
    <source>
        <dbReference type="EMBL" id="AVW92973.1"/>
    </source>
</evidence>
<evidence type="ECO:0000256" key="5">
    <source>
        <dbReference type="ARBA" id="ARBA00022989"/>
    </source>
</evidence>
<evidence type="ECO:0000256" key="6">
    <source>
        <dbReference type="ARBA" id="ARBA00023136"/>
    </source>
</evidence>
<keyword evidence="5 7" id="KW-1133">Transmembrane helix</keyword>
<evidence type="ECO:0000256" key="7">
    <source>
        <dbReference type="SAM" id="Phobius"/>
    </source>
</evidence>
<protein>
    <submittedName>
        <fullName evidence="8">Paraquat-inducible membrane protein A</fullName>
    </submittedName>
</protein>
<dbReference type="AlphaFoldDB" id="A0A2R4M709"/>
<feature type="transmembrane region" description="Helical" evidence="7">
    <location>
        <begin position="144"/>
        <end position="166"/>
    </location>
</feature>
<dbReference type="InterPro" id="IPR007498">
    <property type="entry name" value="PqiA-like"/>
</dbReference>
<reference evidence="8 9" key="1">
    <citation type="submission" date="2018-03" db="EMBL/GenBank/DDBJ databases">
        <title>The Complete Genome of Celeribacter baekdonensis strain LH4, a Thiosulfate-Oxidizing Alphaproteobacterium Isolated from Gulf of Mexico Continental Slope Sediments.</title>
        <authorList>
            <person name="Flood B.E."/>
            <person name="Bailey J.V."/>
            <person name="Leprich D."/>
        </authorList>
    </citation>
    <scope>NUCLEOTIDE SEQUENCE [LARGE SCALE GENOMIC DNA]</scope>
    <source>
        <strain evidence="8 9">LH4</strain>
    </source>
</reference>
<evidence type="ECO:0000256" key="1">
    <source>
        <dbReference type="ARBA" id="ARBA00004533"/>
    </source>
</evidence>
<feature type="transmembrane region" description="Helical" evidence="7">
    <location>
        <begin position="53"/>
        <end position="73"/>
    </location>
</feature>
<keyword evidence="2" id="KW-1003">Cell membrane</keyword>
<keyword evidence="6 7" id="KW-0472">Membrane</keyword>
<evidence type="ECO:0000313" key="9">
    <source>
        <dbReference type="Proteomes" id="UP000241447"/>
    </source>
</evidence>
<dbReference type="KEGG" id="cbak:DA792_19345"/>
<organism evidence="8 9">
    <name type="scientific">Celeribacter baekdonensis</name>
    <dbReference type="NCBI Taxonomy" id="875171"/>
    <lineage>
        <taxon>Bacteria</taxon>
        <taxon>Pseudomonadati</taxon>
        <taxon>Pseudomonadota</taxon>
        <taxon>Alphaproteobacteria</taxon>
        <taxon>Rhodobacterales</taxon>
        <taxon>Roseobacteraceae</taxon>
        <taxon>Celeribacter</taxon>
    </lineage>
</organism>
<dbReference type="Pfam" id="PF04403">
    <property type="entry name" value="PqiA"/>
    <property type="match status" value="1"/>
</dbReference>
<keyword evidence="3" id="KW-0997">Cell inner membrane</keyword>
<keyword evidence="4 7" id="KW-0812">Transmembrane</keyword>
<feature type="transmembrane region" description="Helical" evidence="7">
    <location>
        <begin position="178"/>
        <end position="197"/>
    </location>
</feature>
<accession>A0A2R4M709</accession>
<name>A0A2R4M709_9RHOB</name>
<dbReference type="OrthoDB" id="9800207at2"/>
<sequence length="211" mass="22824">MENPGSASPILTAHDAGLIGCTHCGKVYMSGVAQCTRCGASLRARDAEGLQKVWAWLIAGIVMYIPANLYPMLSTASLGKTTENTILGGVIELMHHGSYGVAGIVFFASIVIPIAKFIAIIYLGLSVTRKVQMPMHRRHTLFEIVEFIGRWSMIDVFVVAILSSLVRLDFAATITPGIAAVSFALSVAFTMMAALSFDERLIWDARNDDAE</sequence>
<gene>
    <name evidence="8" type="ORF">DA792_19345</name>
</gene>
<evidence type="ECO:0000256" key="4">
    <source>
        <dbReference type="ARBA" id="ARBA00022692"/>
    </source>
</evidence>
<dbReference type="InterPro" id="IPR051800">
    <property type="entry name" value="PqiA-PqiB_transport"/>
</dbReference>
<evidence type="ECO:0000256" key="2">
    <source>
        <dbReference type="ARBA" id="ARBA00022475"/>
    </source>
</evidence>
<feature type="transmembrane region" description="Helical" evidence="7">
    <location>
        <begin position="99"/>
        <end position="123"/>
    </location>
</feature>
<evidence type="ECO:0000256" key="3">
    <source>
        <dbReference type="ARBA" id="ARBA00022519"/>
    </source>
</evidence>
<dbReference type="PANTHER" id="PTHR30462">
    <property type="entry name" value="INTERMEMBRANE TRANSPORT PROTEIN PQIB-RELATED"/>
    <property type="match status" value="1"/>
</dbReference>
<proteinExistence type="predicted"/>
<dbReference type="GO" id="GO:0005886">
    <property type="term" value="C:plasma membrane"/>
    <property type="evidence" value="ECO:0007669"/>
    <property type="project" value="UniProtKB-SubCell"/>
</dbReference>
<dbReference type="EMBL" id="CP028475">
    <property type="protein sequence ID" value="AVW92973.1"/>
    <property type="molecule type" value="Genomic_DNA"/>
</dbReference>
<dbReference type="RefSeq" id="WP_107722164.1">
    <property type="nucleotide sequence ID" value="NZ_CP028475.1"/>
</dbReference>